<reference evidence="7 8" key="1">
    <citation type="submission" date="2015-01" db="EMBL/GenBank/DDBJ databases">
        <title>The Genome Sequence of Capronia semiimmersa CBS27337.</title>
        <authorList>
            <consortium name="The Broad Institute Genomics Platform"/>
            <person name="Cuomo C."/>
            <person name="de Hoog S."/>
            <person name="Gorbushina A."/>
            <person name="Stielow B."/>
            <person name="Teixiera M."/>
            <person name="Abouelleil A."/>
            <person name="Chapman S.B."/>
            <person name="Priest M."/>
            <person name="Young S.K."/>
            <person name="Wortman J."/>
            <person name="Nusbaum C."/>
            <person name="Birren B."/>
        </authorList>
    </citation>
    <scope>NUCLEOTIDE SEQUENCE [LARGE SCALE GENOMIC DNA]</scope>
    <source>
        <strain evidence="7 8">CBS 27337</strain>
    </source>
</reference>
<dbReference type="PANTHER" id="PTHR47685">
    <property type="entry name" value="MAGNESIUM TRANSPORT PROTEIN CORA"/>
    <property type="match status" value="1"/>
</dbReference>
<evidence type="ECO:0000256" key="1">
    <source>
        <dbReference type="ARBA" id="ARBA00004141"/>
    </source>
</evidence>
<evidence type="ECO:0000313" key="7">
    <source>
        <dbReference type="EMBL" id="KIW62329.1"/>
    </source>
</evidence>
<dbReference type="EMBL" id="KN846963">
    <property type="protein sequence ID" value="KIW62329.1"/>
    <property type="molecule type" value="Genomic_DNA"/>
</dbReference>
<evidence type="ECO:0000256" key="5">
    <source>
        <dbReference type="SAM" id="MobiDB-lite"/>
    </source>
</evidence>
<evidence type="ECO:0000256" key="3">
    <source>
        <dbReference type="ARBA" id="ARBA00022989"/>
    </source>
</evidence>
<comment type="subcellular location">
    <subcellularLocation>
        <location evidence="1">Membrane</location>
        <topology evidence="1">Multi-pass membrane protein</topology>
    </subcellularLocation>
</comment>
<feature type="transmembrane region" description="Helical" evidence="6">
    <location>
        <begin position="557"/>
        <end position="580"/>
    </location>
</feature>
<dbReference type="HOGENOM" id="CLU_424511_0_0_1"/>
<proteinExistence type="predicted"/>
<evidence type="ECO:0000256" key="2">
    <source>
        <dbReference type="ARBA" id="ARBA00022692"/>
    </source>
</evidence>
<keyword evidence="4 6" id="KW-0472">Membrane</keyword>
<name>A0A0D2FQN8_9EURO</name>
<dbReference type="InterPro" id="IPR045863">
    <property type="entry name" value="CorA_TM1_TM2"/>
</dbReference>
<keyword evidence="2 6" id="KW-0812">Transmembrane</keyword>
<evidence type="ECO:0000256" key="4">
    <source>
        <dbReference type="ARBA" id="ARBA00023136"/>
    </source>
</evidence>
<protein>
    <submittedName>
        <fullName evidence="7">Uncharacterized protein</fullName>
    </submittedName>
</protein>
<dbReference type="GO" id="GO:0046873">
    <property type="term" value="F:metal ion transmembrane transporter activity"/>
    <property type="evidence" value="ECO:0007669"/>
    <property type="project" value="InterPro"/>
</dbReference>
<organism evidence="7 8">
    <name type="scientific">Phialophora macrospora</name>
    <dbReference type="NCBI Taxonomy" id="1851006"/>
    <lineage>
        <taxon>Eukaryota</taxon>
        <taxon>Fungi</taxon>
        <taxon>Dikarya</taxon>
        <taxon>Ascomycota</taxon>
        <taxon>Pezizomycotina</taxon>
        <taxon>Eurotiomycetes</taxon>
        <taxon>Chaetothyriomycetidae</taxon>
        <taxon>Chaetothyriales</taxon>
        <taxon>Herpotrichiellaceae</taxon>
        <taxon>Phialophora</taxon>
    </lineage>
</organism>
<keyword evidence="8" id="KW-1185">Reference proteome</keyword>
<sequence length="718" mass="80862">MSSSYQDRQPSSHSLSQNVSTCTERTAVDRDVGDRLRQLDAKHATIVDIDLSNPSRLTSKRPSIDELTCLGPRQIVKSTSADRTDLRWVHLPANCMSWVEDLMAAVCTEKGLPVPRNTDGTGSNPLLRKDLWAHLFHGKASNQIHARFMGPVCTPFSLSVDDEESGSDGDATRGILGNLVLYMPFLHWESLDAWLERQELIREIREGRPGRPQVDREFVTTYLPHKTAPLHDRRSLHQAFYHFSGLTRSVPRVDQVMEEFTAGRLDQDGCAKLMVVDQLWLWLIRGTRPTTEQDKDGNSLPADPDLVITAFPDRFNDRYDSANVHRGIVEHLERGLQPPLKKVEDLVALIVEHCTGVFFQRQLENDKWFLEFFAAAVQEVRESQKAAFNAFCAAARCLQTRQSHHSVSSALSDPSLSITEETSLVCRIKAIIDELTCIDYILSRQEGVVHSLTRAQPKSRMLRTVAEMVKERRAAWASVASTAGVCHSAIQAQMDLKQKQANLSESRMSRFQVQASASHSRIMLLFTVVTIIFLPLSFLATWFGMNIEDPKAGSLKLYQIAAIIFPISLVLVMVALAFAFNDRLRGGIMVLVSLTLEDEVSWTSSVDALRRLVPGCSRGLVAPDPSLSDRPVLLPQLLPSLVNNERSTTVAMDLYWRRSWLARHEDMWKFEQRWKSGLRLRTPQGAFKDLANYTRDFETGIAKMDVSKRSGINTTVRA</sequence>
<dbReference type="AlphaFoldDB" id="A0A0D2FQN8"/>
<dbReference type="InterPro" id="IPR002523">
    <property type="entry name" value="MgTranspt_CorA/ZnTranspt_ZntB"/>
</dbReference>
<dbReference type="STRING" id="5601.A0A0D2FQN8"/>
<accession>A0A0D2FQN8</accession>
<evidence type="ECO:0000256" key="6">
    <source>
        <dbReference type="SAM" id="Phobius"/>
    </source>
</evidence>
<feature type="compositionally biased region" description="Polar residues" evidence="5">
    <location>
        <begin position="1"/>
        <end position="24"/>
    </location>
</feature>
<dbReference type="InterPro" id="IPR050829">
    <property type="entry name" value="CorA_MIT"/>
</dbReference>
<dbReference type="Gene3D" id="1.20.58.340">
    <property type="entry name" value="Magnesium transport protein CorA, transmembrane region"/>
    <property type="match status" value="1"/>
</dbReference>
<evidence type="ECO:0000313" key="8">
    <source>
        <dbReference type="Proteomes" id="UP000054266"/>
    </source>
</evidence>
<dbReference type="Proteomes" id="UP000054266">
    <property type="component" value="Unassembled WGS sequence"/>
</dbReference>
<keyword evidence="3 6" id="KW-1133">Transmembrane helix</keyword>
<dbReference type="GO" id="GO:0016020">
    <property type="term" value="C:membrane"/>
    <property type="evidence" value="ECO:0007669"/>
    <property type="project" value="UniProtKB-SubCell"/>
</dbReference>
<gene>
    <name evidence="7" type="ORF">PV04_10510</name>
</gene>
<feature type="region of interest" description="Disordered" evidence="5">
    <location>
        <begin position="1"/>
        <end position="26"/>
    </location>
</feature>
<dbReference type="Pfam" id="PF01544">
    <property type="entry name" value="CorA"/>
    <property type="match status" value="1"/>
</dbReference>
<dbReference type="PANTHER" id="PTHR47685:SF1">
    <property type="entry name" value="MAGNESIUM TRANSPORT PROTEIN CORA"/>
    <property type="match status" value="1"/>
</dbReference>
<dbReference type="SUPFAM" id="SSF144083">
    <property type="entry name" value="Magnesium transport protein CorA, transmembrane region"/>
    <property type="match status" value="1"/>
</dbReference>
<feature type="transmembrane region" description="Helical" evidence="6">
    <location>
        <begin position="522"/>
        <end position="545"/>
    </location>
</feature>